<feature type="chain" id="PRO_5044890165" evidence="1">
    <location>
        <begin position="19"/>
        <end position="122"/>
    </location>
</feature>
<keyword evidence="1" id="KW-0732">Signal</keyword>
<organism evidence="2 3">
    <name type="scientific">Trichogramma kaykai</name>
    <dbReference type="NCBI Taxonomy" id="54128"/>
    <lineage>
        <taxon>Eukaryota</taxon>
        <taxon>Metazoa</taxon>
        <taxon>Ecdysozoa</taxon>
        <taxon>Arthropoda</taxon>
        <taxon>Hexapoda</taxon>
        <taxon>Insecta</taxon>
        <taxon>Pterygota</taxon>
        <taxon>Neoptera</taxon>
        <taxon>Endopterygota</taxon>
        <taxon>Hymenoptera</taxon>
        <taxon>Apocrita</taxon>
        <taxon>Proctotrupomorpha</taxon>
        <taxon>Chalcidoidea</taxon>
        <taxon>Trichogrammatidae</taxon>
        <taxon>Trichogramma</taxon>
    </lineage>
</organism>
<sequence>MFFFFVCCRRYCCCCCAAGSWPKSERCSTQGSPDHVSWYRVMNQRMEEDDYGEGFIAESHPLRPTHLNVPLRESRAPSISSSVTDMDVPIYTRDTTIPLSGKLVSDLFMKYFFMKVSDGIKI</sequence>
<dbReference type="Proteomes" id="UP001627154">
    <property type="component" value="Unassembled WGS sequence"/>
</dbReference>
<protein>
    <submittedName>
        <fullName evidence="2">Uncharacterized protein</fullName>
    </submittedName>
</protein>
<keyword evidence="3" id="KW-1185">Reference proteome</keyword>
<name>A0ABD2X792_9HYME</name>
<evidence type="ECO:0000313" key="2">
    <source>
        <dbReference type="EMBL" id="KAL3401155.1"/>
    </source>
</evidence>
<evidence type="ECO:0000313" key="3">
    <source>
        <dbReference type="Proteomes" id="UP001627154"/>
    </source>
</evidence>
<accession>A0ABD2X792</accession>
<proteinExistence type="predicted"/>
<dbReference type="EMBL" id="JBJJXI010000049">
    <property type="protein sequence ID" value="KAL3401155.1"/>
    <property type="molecule type" value="Genomic_DNA"/>
</dbReference>
<comment type="caution">
    <text evidence="2">The sequence shown here is derived from an EMBL/GenBank/DDBJ whole genome shotgun (WGS) entry which is preliminary data.</text>
</comment>
<gene>
    <name evidence="2" type="ORF">TKK_005771</name>
</gene>
<evidence type="ECO:0000256" key="1">
    <source>
        <dbReference type="SAM" id="SignalP"/>
    </source>
</evidence>
<dbReference type="AlphaFoldDB" id="A0ABD2X792"/>
<reference evidence="2 3" key="1">
    <citation type="journal article" date="2024" name="bioRxiv">
        <title>A reference genome for Trichogramma kaykai: A tiny desert-dwelling parasitoid wasp with competing sex-ratio distorters.</title>
        <authorList>
            <person name="Culotta J."/>
            <person name="Lindsey A.R."/>
        </authorList>
    </citation>
    <scope>NUCLEOTIDE SEQUENCE [LARGE SCALE GENOMIC DNA]</scope>
    <source>
        <strain evidence="2 3">KSX58</strain>
    </source>
</reference>
<feature type="signal peptide" evidence="1">
    <location>
        <begin position="1"/>
        <end position="18"/>
    </location>
</feature>